<gene>
    <name evidence="1" type="ORF">DARMORV10_A05P23420.1</name>
</gene>
<dbReference type="Proteomes" id="UP001295469">
    <property type="component" value="Chromosome A05"/>
</dbReference>
<accession>A0A816TJH9</accession>
<sequence length="70" mass="8241">MGVDWVFLDEKHLLKEGGIYEMRVFDVVRSNGHFKLLASLGSIRFDDQTKFVELAETTAFIPTEQFRFWK</sequence>
<protein>
    <submittedName>
        <fullName evidence="1">(rape) hypothetical protein</fullName>
    </submittedName>
</protein>
<reference evidence="1" key="1">
    <citation type="submission" date="2021-01" db="EMBL/GenBank/DDBJ databases">
        <authorList>
            <consortium name="Genoscope - CEA"/>
            <person name="William W."/>
        </authorList>
    </citation>
    <scope>NUCLEOTIDE SEQUENCE</scope>
</reference>
<organism evidence="1">
    <name type="scientific">Brassica napus</name>
    <name type="common">Rape</name>
    <dbReference type="NCBI Taxonomy" id="3708"/>
    <lineage>
        <taxon>Eukaryota</taxon>
        <taxon>Viridiplantae</taxon>
        <taxon>Streptophyta</taxon>
        <taxon>Embryophyta</taxon>
        <taxon>Tracheophyta</taxon>
        <taxon>Spermatophyta</taxon>
        <taxon>Magnoliopsida</taxon>
        <taxon>eudicotyledons</taxon>
        <taxon>Gunneridae</taxon>
        <taxon>Pentapetalae</taxon>
        <taxon>rosids</taxon>
        <taxon>malvids</taxon>
        <taxon>Brassicales</taxon>
        <taxon>Brassicaceae</taxon>
        <taxon>Brassiceae</taxon>
        <taxon>Brassica</taxon>
    </lineage>
</organism>
<name>A0A816TJH9_BRANA</name>
<dbReference type="AlphaFoldDB" id="A0A816TJH9"/>
<dbReference type="SMR" id="A0A816TJH9"/>
<dbReference type="EMBL" id="HG994359">
    <property type="protein sequence ID" value="CAF2098594.1"/>
    <property type="molecule type" value="Genomic_DNA"/>
</dbReference>
<proteinExistence type="predicted"/>
<evidence type="ECO:0000313" key="1">
    <source>
        <dbReference type="EMBL" id="CAF2098594.1"/>
    </source>
</evidence>